<dbReference type="EMBL" id="UZAH01003698">
    <property type="protein sequence ID" value="VDO25342.1"/>
    <property type="molecule type" value="Genomic_DNA"/>
</dbReference>
<feature type="compositionally biased region" description="Polar residues" evidence="1">
    <location>
        <begin position="100"/>
        <end position="122"/>
    </location>
</feature>
<evidence type="ECO:0000256" key="1">
    <source>
        <dbReference type="SAM" id="MobiDB-lite"/>
    </source>
</evidence>
<feature type="region of interest" description="Disordered" evidence="1">
    <location>
        <begin position="50"/>
        <end position="129"/>
    </location>
</feature>
<sequence>MQLQQLQLLQQLVTRLIEPGEHTSTHALQQVPAIDAYGDLVRDPRHLSTKRTMTPHSMSGTKNMDPSSKTWSINRGVETKPATGHRPRGYDPETDPVIRTETNADPQTSRVSSIDMSTSPLTRSFAPHPEFGNMVKKKLENAATKDVDGDSLKCLVFSWPHRLTAF</sequence>
<accession>A0A183F8F8</accession>
<dbReference type="OrthoDB" id="5856365at2759"/>
<reference evidence="2 3" key="1">
    <citation type="submission" date="2018-11" db="EMBL/GenBank/DDBJ databases">
        <authorList>
            <consortium name="Pathogen Informatics"/>
        </authorList>
    </citation>
    <scope>NUCLEOTIDE SEQUENCE [LARGE SCALE GENOMIC DNA]</scope>
</reference>
<organism evidence="3 4">
    <name type="scientific">Heligmosomoides polygyrus</name>
    <name type="common">Parasitic roundworm</name>
    <dbReference type="NCBI Taxonomy" id="6339"/>
    <lineage>
        <taxon>Eukaryota</taxon>
        <taxon>Metazoa</taxon>
        <taxon>Ecdysozoa</taxon>
        <taxon>Nematoda</taxon>
        <taxon>Chromadorea</taxon>
        <taxon>Rhabditida</taxon>
        <taxon>Rhabditina</taxon>
        <taxon>Rhabditomorpha</taxon>
        <taxon>Strongyloidea</taxon>
        <taxon>Heligmosomidae</taxon>
        <taxon>Heligmosomoides</taxon>
    </lineage>
</organism>
<dbReference type="WBParaSite" id="HPBE_0000245001-mRNA-1">
    <property type="protein sequence ID" value="HPBE_0000245001-mRNA-1"/>
    <property type="gene ID" value="HPBE_0000245001"/>
</dbReference>
<proteinExistence type="predicted"/>
<evidence type="ECO:0000313" key="3">
    <source>
        <dbReference type="Proteomes" id="UP000050761"/>
    </source>
</evidence>
<evidence type="ECO:0000313" key="2">
    <source>
        <dbReference type="EMBL" id="VDO25342.1"/>
    </source>
</evidence>
<protein>
    <submittedName>
        <fullName evidence="2 4">Uncharacterized protein</fullName>
    </submittedName>
</protein>
<evidence type="ECO:0000313" key="4">
    <source>
        <dbReference type="WBParaSite" id="HPBE_0000245001-mRNA-1"/>
    </source>
</evidence>
<dbReference type="Proteomes" id="UP000050761">
    <property type="component" value="Unassembled WGS sequence"/>
</dbReference>
<name>A0A183F8F8_HELPZ</name>
<feature type="compositionally biased region" description="Polar residues" evidence="1">
    <location>
        <begin position="50"/>
        <end position="73"/>
    </location>
</feature>
<reference evidence="4" key="2">
    <citation type="submission" date="2019-09" db="UniProtKB">
        <authorList>
            <consortium name="WormBaseParasite"/>
        </authorList>
    </citation>
    <scope>IDENTIFICATION</scope>
</reference>
<dbReference type="AlphaFoldDB" id="A0A183F8F8"/>
<gene>
    <name evidence="2" type="ORF">HPBE_LOCUS2451</name>
</gene>
<keyword evidence="3" id="KW-1185">Reference proteome</keyword>
<accession>A0A3P7X7D3</accession>